<proteinExistence type="predicted"/>
<feature type="compositionally biased region" description="Acidic residues" evidence="1">
    <location>
        <begin position="1111"/>
        <end position="1121"/>
    </location>
</feature>
<accession>A0A9K3PE75</accession>
<dbReference type="InterPro" id="IPR053159">
    <property type="entry name" value="Hybrid_Histidine_Kinase"/>
</dbReference>
<feature type="compositionally biased region" description="Basic and acidic residues" evidence="1">
    <location>
        <begin position="1048"/>
        <end position="1060"/>
    </location>
</feature>
<feature type="compositionally biased region" description="Low complexity" evidence="1">
    <location>
        <begin position="1067"/>
        <end position="1086"/>
    </location>
</feature>
<feature type="compositionally biased region" description="Basic and acidic residues" evidence="1">
    <location>
        <begin position="37"/>
        <end position="53"/>
    </location>
</feature>
<feature type="region of interest" description="Disordered" evidence="1">
    <location>
        <begin position="996"/>
        <end position="1121"/>
    </location>
</feature>
<dbReference type="PANTHER" id="PTHR43642">
    <property type="entry name" value="HYBRID SIGNAL TRANSDUCTION HISTIDINE KINASE G"/>
    <property type="match status" value="1"/>
</dbReference>
<dbReference type="PANTHER" id="PTHR43642:SF1">
    <property type="entry name" value="HYBRID SIGNAL TRANSDUCTION HISTIDINE KINASE G"/>
    <property type="match status" value="1"/>
</dbReference>
<gene>
    <name evidence="2" type="ORF">IV203_021411</name>
</gene>
<reference evidence="2" key="2">
    <citation type="submission" date="2021-04" db="EMBL/GenBank/DDBJ databases">
        <authorList>
            <person name="Podell S."/>
        </authorList>
    </citation>
    <scope>NUCLEOTIDE SEQUENCE</scope>
    <source>
        <strain evidence="2">Hildebrandi</strain>
    </source>
</reference>
<protein>
    <submittedName>
        <fullName evidence="2">Multi-sensor signal transduction multi-kinase</fullName>
    </submittedName>
</protein>
<dbReference type="AlphaFoldDB" id="A0A9K3PE75"/>
<comment type="caution">
    <text evidence="2">The sequence shown here is derived from an EMBL/GenBank/DDBJ whole genome shotgun (WGS) entry which is preliminary data.</text>
</comment>
<feature type="region of interest" description="Disordered" evidence="1">
    <location>
        <begin position="37"/>
        <end position="56"/>
    </location>
</feature>
<evidence type="ECO:0000313" key="3">
    <source>
        <dbReference type="Proteomes" id="UP000693970"/>
    </source>
</evidence>
<organism evidence="2 3">
    <name type="scientific">Nitzschia inconspicua</name>
    <dbReference type="NCBI Taxonomy" id="303405"/>
    <lineage>
        <taxon>Eukaryota</taxon>
        <taxon>Sar</taxon>
        <taxon>Stramenopiles</taxon>
        <taxon>Ochrophyta</taxon>
        <taxon>Bacillariophyta</taxon>
        <taxon>Bacillariophyceae</taxon>
        <taxon>Bacillariophycidae</taxon>
        <taxon>Bacillariales</taxon>
        <taxon>Bacillariaceae</taxon>
        <taxon>Nitzschia</taxon>
    </lineage>
</organism>
<dbReference type="EMBL" id="JAGRRH010000024">
    <property type="protein sequence ID" value="KAG7343466.1"/>
    <property type="molecule type" value="Genomic_DNA"/>
</dbReference>
<sequence>MIIDNLQALDQDSWSMLYTIIKSQTLTNFLFVGVHDENTRGKGPEKPSPDHPDPPIWQFEQSLLRDVRSSRLKSKQNDGTAPDEKLVASAEEMEEYLDSEIPKMPEVTKIHLLPFSKVETRKIVGAILADEDPSKAEKAQLLSKVLYSWTHGNALCLIQTLRLLNDQGLLKTGQLKEGWDWNEKSIEQRIEEWKTTIRNGQSHKEIRIVVTARINALPAKVKFVVVTTAALQQTYFSSRHLFRVLKAAHPNNKGLSKENSKIKNKNEEFPISSSKELESVLQHACDFGLIKRLSKEQSFAFAHDIIQDCAYALLPKKAKGFGEKSTNPAARKDWQIHCRMGTEYSVLAMMKELPIEERDRYKFLAADQLVISQKVIWDDRNSIAKLLLETAELCVIRSAFASSTVYLETGINLLDKEEQFSTDNAVTCFRMYLWLAKMRLACGNIPGAKDACQLLLDQAKTLKDKVPVVQVYIQILLVEGSRQKALEEALSYLEQMGESFPKAGVADAIDRELDQLRKTVQGKENNALLRPKRITDKKTLDVLVLLANVLEISRLSRKRAVQELAMIRMMNLSLQAGFSRQYPMAFAYFSTTLVQRGIKANDAEMVKEAHRMGQVCEKMARLSDFYGGFSVALFHWHVSHWKRLYKRTLEPVLRVYNAQLDSGDFFHVEFSIFTYMNLHLASGYSLDKLNDNVQLFFGLYQDYSLSNKWRIDFPRIFVSNMLGESEKPLIFFGETVEEEGRKIAELEQANETEALEYLNFLRLYMAVFFHENDMAEECLAKLSDDIDGIWIPWVLFFQCFVAISKVPAKKGPGRKKLLESIEEIKEQLIVWYNDFHAPNPNAMVSLLEAELMMVKNVGRKEFPSIKIQLAFEEAISAARNDEMNHLEAFCCERAALHFEAAKLDGYVAEYMRKAYALYDQWNALAKIIDIEKKYAKLLKLSKQRTRPMATQPVASDIAANGERTIGGGRGAIRPVDIKKTLKKGAKNTRREIKALFGIHRATENSSNGTKESPPCSPESKNSPIKSPKRLPPPKSSPFTRKQKPAKVRTSDMDEDIREKSFTTNDQSSSEAPSSSSKKSPGSLKSPRFAKPKLKLPFGGGKKAKNSKNSSDCDESDGSDDS</sequence>
<dbReference type="OrthoDB" id="54016at2759"/>
<dbReference type="Proteomes" id="UP000693970">
    <property type="component" value="Unassembled WGS sequence"/>
</dbReference>
<reference evidence="2" key="1">
    <citation type="journal article" date="2021" name="Sci. Rep.">
        <title>Diploid genomic architecture of Nitzschia inconspicua, an elite biomass production diatom.</title>
        <authorList>
            <person name="Oliver A."/>
            <person name="Podell S."/>
            <person name="Pinowska A."/>
            <person name="Traller J.C."/>
            <person name="Smith S.R."/>
            <person name="McClure R."/>
            <person name="Beliaev A."/>
            <person name="Bohutskyi P."/>
            <person name="Hill E.A."/>
            <person name="Rabines A."/>
            <person name="Zheng H."/>
            <person name="Allen L.Z."/>
            <person name="Kuo A."/>
            <person name="Grigoriev I.V."/>
            <person name="Allen A.E."/>
            <person name="Hazlebeck D."/>
            <person name="Allen E.E."/>
        </authorList>
    </citation>
    <scope>NUCLEOTIDE SEQUENCE</scope>
    <source>
        <strain evidence="2">Hildebrandi</strain>
    </source>
</reference>
<name>A0A9K3PE75_9STRA</name>
<evidence type="ECO:0000313" key="2">
    <source>
        <dbReference type="EMBL" id="KAG7343466.1"/>
    </source>
</evidence>
<evidence type="ECO:0000256" key="1">
    <source>
        <dbReference type="SAM" id="MobiDB-lite"/>
    </source>
</evidence>
<keyword evidence="3" id="KW-1185">Reference proteome</keyword>